<dbReference type="InterPro" id="IPR047140">
    <property type="entry name" value="LabA"/>
</dbReference>
<evidence type="ECO:0000313" key="3">
    <source>
        <dbReference type="Proteomes" id="UP000034212"/>
    </source>
</evidence>
<evidence type="ECO:0000259" key="1">
    <source>
        <dbReference type="Pfam" id="PF01936"/>
    </source>
</evidence>
<reference evidence="2 3" key="1">
    <citation type="journal article" date="2015" name="Nature">
        <title>rRNA introns, odd ribosomes, and small enigmatic genomes across a large radiation of phyla.</title>
        <authorList>
            <person name="Brown C.T."/>
            <person name="Hug L.A."/>
            <person name="Thomas B.C."/>
            <person name="Sharon I."/>
            <person name="Castelle C.J."/>
            <person name="Singh A."/>
            <person name="Wilkins M.J."/>
            <person name="Williams K.H."/>
            <person name="Banfield J.F."/>
        </authorList>
    </citation>
    <scope>NUCLEOTIDE SEQUENCE [LARGE SCALE GENOMIC DNA]</scope>
</reference>
<dbReference type="PANTHER" id="PTHR35458:SF2">
    <property type="entry name" value="SLR0755 PROTEIN"/>
    <property type="match status" value="1"/>
</dbReference>
<sequence>MLGRAGARLFSIIKEILDMKKQKRRVVYSFIDSQNLNLGTSKDINRQGKRIYTGWKLDFKKFRQYLKDKFRVNKAFLFIGYIPQHKPLYRYLRSCGYEMVYKPTVKDDQGKPKGNVDAELVLHAAAIEFTRYEKAVIVAGDGDYRCLYEFLIKRGKLLRIVIPNSKTESSLLKPFQAYKTFLENEKQKLKI</sequence>
<evidence type="ECO:0000313" key="2">
    <source>
        <dbReference type="EMBL" id="KKU81090.1"/>
    </source>
</evidence>
<feature type="domain" description="NYN" evidence="1">
    <location>
        <begin position="30"/>
        <end position="172"/>
    </location>
</feature>
<gene>
    <name evidence="2" type="ORF">UY08_C0002G0003</name>
</gene>
<name>A0A0G1WFS8_9BACT</name>
<dbReference type="EMBL" id="LCOQ01000002">
    <property type="protein sequence ID" value="KKU81090.1"/>
    <property type="molecule type" value="Genomic_DNA"/>
</dbReference>
<proteinExistence type="predicted"/>
<dbReference type="Proteomes" id="UP000034212">
    <property type="component" value="Unassembled WGS sequence"/>
</dbReference>
<protein>
    <recommendedName>
        <fullName evidence="1">NYN domain-containing protein</fullName>
    </recommendedName>
</protein>
<comment type="caution">
    <text evidence="2">The sequence shown here is derived from an EMBL/GenBank/DDBJ whole genome shotgun (WGS) entry which is preliminary data.</text>
</comment>
<dbReference type="Gene3D" id="3.40.50.1010">
    <property type="entry name" value="5'-nuclease"/>
    <property type="match status" value="1"/>
</dbReference>
<accession>A0A0G1WFS8</accession>
<dbReference type="Pfam" id="PF01936">
    <property type="entry name" value="NYN"/>
    <property type="match status" value="1"/>
</dbReference>
<organism evidence="2 3">
    <name type="scientific">Candidatus Gottesmanbacteria bacterium GW2011_GWA1_47_8</name>
    <dbReference type="NCBI Taxonomy" id="1618438"/>
    <lineage>
        <taxon>Bacteria</taxon>
        <taxon>Candidatus Gottesmaniibacteriota</taxon>
    </lineage>
</organism>
<dbReference type="AlphaFoldDB" id="A0A0G1WFS8"/>
<dbReference type="PANTHER" id="PTHR35458">
    <property type="entry name" value="SLR0755 PROTEIN"/>
    <property type="match status" value="1"/>
</dbReference>
<dbReference type="InterPro" id="IPR021139">
    <property type="entry name" value="NYN"/>
</dbReference>
<dbReference type="GO" id="GO:0004540">
    <property type="term" value="F:RNA nuclease activity"/>
    <property type="evidence" value="ECO:0007669"/>
    <property type="project" value="InterPro"/>
</dbReference>